<dbReference type="OMA" id="ARMENTG"/>
<reference evidence="3 4" key="1">
    <citation type="journal article" date="2018" name="Science">
        <title>The opium poppy genome and morphinan production.</title>
        <authorList>
            <person name="Guo L."/>
            <person name="Winzer T."/>
            <person name="Yang X."/>
            <person name="Li Y."/>
            <person name="Ning Z."/>
            <person name="He Z."/>
            <person name="Teodor R."/>
            <person name="Lu Y."/>
            <person name="Bowser T.A."/>
            <person name="Graham I.A."/>
            <person name="Ye K."/>
        </authorList>
    </citation>
    <scope>NUCLEOTIDE SEQUENCE [LARGE SCALE GENOMIC DNA]</scope>
    <source>
        <strain evidence="4">cv. HN1</strain>
        <tissue evidence="3">Leaves</tissue>
    </source>
</reference>
<dbReference type="Proteomes" id="UP000316621">
    <property type="component" value="Chromosome 11"/>
</dbReference>
<dbReference type="Gramene" id="RZC82766">
    <property type="protein sequence ID" value="RZC82766"/>
    <property type="gene ID" value="C5167_045552"/>
</dbReference>
<sequence>MERRKQKEDLTVPKFGGWEQKVGGGFNTDYSMVFNRARANRKQVKKDRIDNPNSIGNEAEINPVKQQQPHHNHAHDDSVIRKKRILSYFSCCIRVYVVT</sequence>
<dbReference type="EMBL" id="CM010725">
    <property type="protein sequence ID" value="RZC82766.1"/>
    <property type="molecule type" value="Genomic_DNA"/>
</dbReference>
<organism evidence="3 4">
    <name type="scientific">Papaver somniferum</name>
    <name type="common">Opium poppy</name>
    <dbReference type="NCBI Taxonomy" id="3469"/>
    <lineage>
        <taxon>Eukaryota</taxon>
        <taxon>Viridiplantae</taxon>
        <taxon>Streptophyta</taxon>
        <taxon>Embryophyta</taxon>
        <taxon>Tracheophyta</taxon>
        <taxon>Spermatophyta</taxon>
        <taxon>Magnoliopsida</taxon>
        <taxon>Ranunculales</taxon>
        <taxon>Papaveraceae</taxon>
        <taxon>Papaveroideae</taxon>
        <taxon>Papaver</taxon>
    </lineage>
</organism>
<dbReference type="Pfam" id="PF05627">
    <property type="entry name" value="AvrRpt-cleavage"/>
    <property type="match status" value="1"/>
</dbReference>
<gene>
    <name evidence="3" type="ORF">C5167_045552</name>
</gene>
<dbReference type="InterPro" id="IPR008700">
    <property type="entry name" value="TypeIII_avirulence_cleave"/>
</dbReference>
<evidence type="ECO:0000313" key="3">
    <source>
        <dbReference type="EMBL" id="RZC82766.1"/>
    </source>
</evidence>
<dbReference type="PANTHER" id="PTHR33882">
    <property type="entry name" value="PATHOGENIC TYPE III EFFECTOR AVIRULENCE FACTOR AVR AVRRPT-CLEAVAGE: CLEAVAGE SITE PROTEIN"/>
    <property type="match status" value="1"/>
</dbReference>
<dbReference type="STRING" id="3469.A0A4Y7LC12"/>
<dbReference type="AlphaFoldDB" id="A0A4Y7LC12"/>
<name>A0A4Y7LC12_PAPSO</name>
<evidence type="ECO:0000259" key="2">
    <source>
        <dbReference type="Pfam" id="PF05627"/>
    </source>
</evidence>
<keyword evidence="4" id="KW-1185">Reference proteome</keyword>
<evidence type="ECO:0000256" key="1">
    <source>
        <dbReference type="SAM" id="MobiDB-lite"/>
    </source>
</evidence>
<accession>A0A4Y7LC12</accession>
<dbReference type="PANTHER" id="PTHR33882:SF11">
    <property type="entry name" value="RPM1-INTERACTING PROTEIN 4 (RIN4) FAMILY PROTEIN"/>
    <property type="match status" value="1"/>
</dbReference>
<feature type="domain" description="RIN4 pathogenic type III effector avirulence factor Avr cleavage site" evidence="2">
    <location>
        <begin position="9"/>
        <end position="42"/>
    </location>
</feature>
<protein>
    <recommendedName>
        <fullName evidence="2">RIN4 pathogenic type III effector avirulence factor Avr cleavage site domain-containing protein</fullName>
    </recommendedName>
</protein>
<evidence type="ECO:0000313" key="4">
    <source>
        <dbReference type="Proteomes" id="UP000316621"/>
    </source>
</evidence>
<proteinExistence type="predicted"/>
<feature type="region of interest" description="Disordered" evidence="1">
    <location>
        <begin position="43"/>
        <end position="77"/>
    </location>
</feature>